<keyword evidence="1" id="KW-0175">Coiled coil</keyword>
<evidence type="ECO:0000256" key="1">
    <source>
        <dbReference type="SAM" id="Coils"/>
    </source>
</evidence>
<organism evidence="2 3">
    <name type="scientific">Lactiplantibacillus plajomi</name>
    <dbReference type="NCBI Taxonomy" id="1457217"/>
    <lineage>
        <taxon>Bacteria</taxon>
        <taxon>Bacillati</taxon>
        <taxon>Bacillota</taxon>
        <taxon>Bacilli</taxon>
        <taxon>Lactobacillales</taxon>
        <taxon>Lactobacillaceae</taxon>
        <taxon>Lactiplantibacillus</taxon>
    </lineage>
</organism>
<protein>
    <submittedName>
        <fullName evidence="2">DUF1351 domain-containing protein</fullName>
    </submittedName>
</protein>
<reference evidence="2 3" key="1">
    <citation type="submission" date="2024-09" db="EMBL/GenBank/DDBJ databases">
        <authorList>
            <person name="Sun Q."/>
            <person name="Mori K."/>
        </authorList>
    </citation>
    <scope>NUCLEOTIDE SEQUENCE [LARGE SCALE GENOMIC DNA]</scope>
    <source>
        <strain evidence="2 3">TBRC 4575</strain>
    </source>
</reference>
<dbReference type="Proteomes" id="UP001589855">
    <property type="component" value="Unassembled WGS sequence"/>
</dbReference>
<dbReference type="RefSeq" id="WP_137645829.1">
    <property type="nucleotide sequence ID" value="NZ_BAABRM010000026.1"/>
</dbReference>
<evidence type="ECO:0000313" key="2">
    <source>
        <dbReference type="EMBL" id="MFC0423061.1"/>
    </source>
</evidence>
<feature type="coiled-coil region" evidence="1">
    <location>
        <begin position="49"/>
        <end position="76"/>
    </location>
</feature>
<sequence length="287" mass="32575">MVNEVINLPDYSVNYQPAPIEINNYEGLQAAIVQYMKRYSDLVITDANAAETKKLRAKLNRLKRALDERRKEIKKDYNGPLKEFEAKVKALEANIDDVIQPIDTGLSELEAQRKQQKENEVRNLIAAMAPAYDVEIDEIELDPKWLNKTLKGRPLTDEVASVMKSVKDAKDKLATETAMVTKYAQAVDVDPMPWIDQLKQGQDVQYLLTGIDNQVAQAKKREEQRRLRAEAAAEHQQETSTGKIVDTDTGEVISVVRTLKITATKDQMWDLASYMRKHGIKFEAVNS</sequence>
<comment type="caution">
    <text evidence="2">The sequence shown here is derived from an EMBL/GenBank/DDBJ whole genome shotgun (WGS) entry which is preliminary data.</text>
</comment>
<evidence type="ECO:0000313" key="3">
    <source>
        <dbReference type="Proteomes" id="UP001589855"/>
    </source>
</evidence>
<dbReference type="Pfam" id="PF07083">
    <property type="entry name" value="DUF1351"/>
    <property type="match status" value="1"/>
</dbReference>
<accession>A0ABV6K110</accession>
<gene>
    <name evidence="2" type="ORF">ACFFGS_02690</name>
</gene>
<dbReference type="EMBL" id="JBHLUK010000014">
    <property type="protein sequence ID" value="MFC0423061.1"/>
    <property type="molecule type" value="Genomic_DNA"/>
</dbReference>
<proteinExistence type="predicted"/>
<dbReference type="InterPro" id="IPR009785">
    <property type="entry name" value="Prophage_Lj928_Orf309"/>
</dbReference>
<keyword evidence="3" id="KW-1185">Reference proteome</keyword>
<name>A0ABV6K110_9LACO</name>